<sequence length="263" mass="27938">MKRGITIALLSAILLSSYTALPDQVSAASASATAGAVTKGHINSGVNLRSKPSLSGKVVGQVKKGSEVTILGQSTKYFYKVKTQSGTVGYVSANPKYITVSSGSSAPAPKPETSGSVSQQIEQVIQTGMKYLGTPYEFGSNRSTTTTFDCSDFVRQAYKEALGLTLPSDSRKQGAWIKNNGTAVYDIGSLKRGDLVFFMSYKGSKASAYAGIDKQSQRITHVAMYLGNGQLLHTYSTKSGGVKVDQLDGAWVHRFMFGGSVLK</sequence>
<dbReference type="OrthoDB" id="9813118at2"/>
<evidence type="ECO:0000259" key="7">
    <source>
        <dbReference type="PROSITE" id="PS51935"/>
    </source>
</evidence>
<name>A0A3P3TXM0_9BACL</name>
<dbReference type="Gene3D" id="3.90.1720.10">
    <property type="entry name" value="endopeptidase domain like (from Nostoc punctiforme)"/>
    <property type="match status" value="1"/>
</dbReference>
<keyword evidence="4" id="KW-0788">Thiol protease</keyword>
<proteinExistence type="inferred from homology"/>
<feature type="domain" description="SH3b" evidence="6">
    <location>
        <begin position="29"/>
        <end position="102"/>
    </location>
</feature>
<dbReference type="PANTHER" id="PTHR47053:SF1">
    <property type="entry name" value="MUREIN DD-ENDOPEPTIDASE MEPH-RELATED"/>
    <property type="match status" value="1"/>
</dbReference>
<evidence type="ECO:0000259" key="6">
    <source>
        <dbReference type="PROSITE" id="PS51781"/>
    </source>
</evidence>
<dbReference type="Pfam" id="PF08239">
    <property type="entry name" value="SH3_3"/>
    <property type="match status" value="1"/>
</dbReference>
<dbReference type="InterPro" id="IPR000064">
    <property type="entry name" value="NLP_P60_dom"/>
</dbReference>
<evidence type="ECO:0000313" key="8">
    <source>
        <dbReference type="EMBL" id="RRJ62018.1"/>
    </source>
</evidence>
<feature type="signal peptide" evidence="5">
    <location>
        <begin position="1"/>
        <end position="22"/>
    </location>
</feature>
<comment type="caution">
    <text evidence="8">The sequence shown here is derived from an EMBL/GenBank/DDBJ whole genome shotgun (WGS) entry which is preliminary data.</text>
</comment>
<reference evidence="8 9" key="1">
    <citation type="submission" date="2018-11" db="EMBL/GenBank/DDBJ databases">
        <title>Genome sequencing of Paenibacillus sp. KCOM 3021 (= ChDC PVNT-B20).</title>
        <authorList>
            <person name="Kook J.-K."/>
            <person name="Park S.-N."/>
            <person name="Lim Y.K."/>
        </authorList>
    </citation>
    <scope>NUCLEOTIDE SEQUENCE [LARGE SCALE GENOMIC DNA]</scope>
    <source>
        <strain evidence="8 9">KCOM 3021</strain>
    </source>
</reference>
<evidence type="ECO:0000256" key="1">
    <source>
        <dbReference type="ARBA" id="ARBA00007074"/>
    </source>
</evidence>
<dbReference type="RefSeq" id="WP_128629934.1">
    <property type="nucleotide sequence ID" value="NZ_RRCN01000001.1"/>
</dbReference>
<evidence type="ECO:0000313" key="9">
    <source>
        <dbReference type="Proteomes" id="UP000267017"/>
    </source>
</evidence>
<dbReference type="InterPro" id="IPR003646">
    <property type="entry name" value="SH3-like_bac-type"/>
</dbReference>
<evidence type="ECO:0000256" key="3">
    <source>
        <dbReference type="ARBA" id="ARBA00022801"/>
    </source>
</evidence>
<dbReference type="EMBL" id="RRCN01000001">
    <property type="protein sequence ID" value="RRJ62018.1"/>
    <property type="molecule type" value="Genomic_DNA"/>
</dbReference>
<dbReference type="PANTHER" id="PTHR47053">
    <property type="entry name" value="MUREIN DD-ENDOPEPTIDASE MEPH-RELATED"/>
    <property type="match status" value="1"/>
</dbReference>
<dbReference type="Proteomes" id="UP000267017">
    <property type="component" value="Unassembled WGS sequence"/>
</dbReference>
<evidence type="ECO:0000256" key="4">
    <source>
        <dbReference type="ARBA" id="ARBA00022807"/>
    </source>
</evidence>
<dbReference type="Gene3D" id="2.30.30.40">
    <property type="entry name" value="SH3 Domains"/>
    <property type="match status" value="1"/>
</dbReference>
<comment type="similarity">
    <text evidence="1">Belongs to the peptidase C40 family.</text>
</comment>
<dbReference type="SMART" id="SM00287">
    <property type="entry name" value="SH3b"/>
    <property type="match status" value="1"/>
</dbReference>
<protein>
    <submittedName>
        <fullName evidence="8">Uncharacterized protein</fullName>
    </submittedName>
</protein>
<evidence type="ECO:0000256" key="2">
    <source>
        <dbReference type="ARBA" id="ARBA00022670"/>
    </source>
</evidence>
<keyword evidence="3" id="KW-0378">Hydrolase</keyword>
<dbReference type="PROSITE" id="PS51781">
    <property type="entry name" value="SH3B"/>
    <property type="match status" value="1"/>
</dbReference>
<dbReference type="InterPro" id="IPR051202">
    <property type="entry name" value="Peptidase_C40"/>
</dbReference>
<gene>
    <name evidence="8" type="ORF">EHV15_02840</name>
</gene>
<dbReference type="GO" id="GO:0006508">
    <property type="term" value="P:proteolysis"/>
    <property type="evidence" value="ECO:0007669"/>
    <property type="project" value="UniProtKB-KW"/>
</dbReference>
<feature type="domain" description="NlpC/P60" evidence="7">
    <location>
        <begin position="118"/>
        <end position="262"/>
    </location>
</feature>
<dbReference type="InterPro" id="IPR038765">
    <property type="entry name" value="Papain-like_cys_pep_sf"/>
</dbReference>
<dbReference type="AlphaFoldDB" id="A0A3P3TXM0"/>
<accession>A0A3P3TXM0</accession>
<keyword evidence="2" id="KW-0645">Protease</keyword>
<dbReference type="SUPFAM" id="SSF54001">
    <property type="entry name" value="Cysteine proteinases"/>
    <property type="match status" value="1"/>
</dbReference>
<keyword evidence="9" id="KW-1185">Reference proteome</keyword>
<evidence type="ECO:0000256" key="5">
    <source>
        <dbReference type="SAM" id="SignalP"/>
    </source>
</evidence>
<feature type="chain" id="PRO_5038960710" evidence="5">
    <location>
        <begin position="23"/>
        <end position="263"/>
    </location>
</feature>
<dbReference type="PROSITE" id="PS51935">
    <property type="entry name" value="NLPC_P60"/>
    <property type="match status" value="1"/>
</dbReference>
<dbReference type="Pfam" id="PF00877">
    <property type="entry name" value="NLPC_P60"/>
    <property type="match status" value="1"/>
</dbReference>
<dbReference type="GO" id="GO:0008234">
    <property type="term" value="F:cysteine-type peptidase activity"/>
    <property type="evidence" value="ECO:0007669"/>
    <property type="project" value="UniProtKB-KW"/>
</dbReference>
<organism evidence="8 9">
    <name type="scientific">Paenibacillus oralis</name>
    <dbReference type="NCBI Taxonomy" id="2490856"/>
    <lineage>
        <taxon>Bacteria</taxon>
        <taxon>Bacillati</taxon>
        <taxon>Bacillota</taxon>
        <taxon>Bacilli</taxon>
        <taxon>Bacillales</taxon>
        <taxon>Paenibacillaceae</taxon>
        <taxon>Paenibacillus</taxon>
    </lineage>
</organism>
<keyword evidence="5" id="KW-0732">Signal</keyword>